<dbReference type="InterPro" id="IPR029069">
    <property type="entry name" value="HotDog_dom_sf"/>
</dbReference>
<evidence type="ECO:0000313" key="2">
    <source>
        <dbReference type="Proteomes" id="UP000006242"/>
    </source>
</evidence>
<keyword evidence="2" id="KW-1185">Reference proteome</keyword>
<dbReference type="EMBL" id="AFNV02000003">
    <property type="protein sequence ID" value="ERJ20369.1"/>
    <property type="molecule type" value="Genomic_DNA"/>
</dbReference>
<dbReference type="Proteomes" id="UP000006242">
    <property type="component" value="Unassembled WGS sequence"/>
</dbReference>
<evidence type="ECO:0000313" key="1">
    <source>
        <dbReference type="EMBL" id="ERJ20369.1"/>
    </source>
</evidence>
<name>F7QAQ7_9GAMM</name>
<accession>F7QAQ7</accession>
<dbReference type="InterPro" id="IPR027961">
    <property type="entry name" value="DUF4442"/>
</dbReference>
<dbReference type="Gene3D" id="3.10.129.10">
    <property type="entry name" value="Hotdog Thioesterase"/>
    <property type="match status" value="1"/>
</dbReference>
<dbReference type="STRING" id="1033802.SSPSH_000479"/>
<reference evidence="1 2" key="1">
    <citation type="journal article" date="2011" name="J. Bacteriol.">
        <title>Genome sequence of Salinisphaera shabanensis, a gammaproteobacterium from the harsh, variable environment of the brine-seawater interface of the Shaban Deep in the Red Sea.</title>
        <authorList>
            <person name="Antunes A."/>
            <person name="Alam I."/>
            <person name="Bajic V.B."/>
            <person name="Stingl U."/>
        </authorList>
    </citation>
    <scope>NUCLEOTIDE SEQUENCE [LARGE SCALE GENOMIC DNA]</scope>
    <source>
        <strain evidence="1 2">E1L3A</strain>
    </source>
</reference>
<reference evidence="1 2" key="2">
    <citation type="journal article" date="2013" name="PLoS ONE">
        <title>INDIGO - INtegrated Data Warehouse of MIcrobial GenOmes with Examples from the Red Sea Extremophiles.</title>
        <authorList>
            <person name="Alam I."/>
            <person name="Antunes A."/>
            <person name="Kamau A.A."/>
            <person name="Ba Alawi W."/>
            <person name="Kalkatawi M."/>
            <person name="Stingl U."/>
            <person name="Bajic V.B."/>
        </authorList>
    </citation>
    <scope>NUCLEOTIDE SEQUENCE [LARGE SCALE GENOMIC DNA]</scope>
    <source>
        <strain evidence="1 2">E1L3A</strain>
    </source>
</reference>
<dbReference type="SUPFAM" id="SSF54637">
    <property type="entry name" value="Thioesterase/thiol ester dehydrase-isomerase"/>
    <property type="match status" value="1"/>
</dbReference>
<sequence length="150" mass="16161">MKLPDIRSIYALPGGRRLISRGIGFVAPYSGSIGARVEALADGHARLRMPDKRSNRNHLSSIHACALSTLAETTAGLSVLYSLPADMRGIAVHLGVDYHAKARGPIVATARWAVPASGEQVERDIEVLMHDRDDVLVASAIVRYRLGPRG</sequence>
<comment type="caution">
    <text evidence="1">The sequence shown here is derived from an EMBL/GenBank/DDBJ whole genome shotgun (WGS) entry which is preliminary data.</text>
</comment>
<dbReference type="CDD" id="cd03443">
    <property type="entry name" value="PaaI_thioesterase"/>
    <property type="match status" value="1"/>
</dbReference>
<organism evidence="1 2">
    <name type="scientific">Salinisphaera shabanensis E1L3A</name>
    <dbReference type="NCBI Taxonomy" id="1033802"/>
    <lineage>
        <taxon>Bacteria</taxon>
        <taxon>Pseudomonadati</taxon>
        <taxon>Pseudomonadota</taxon>
        <taxon>Gammaproteobacteria</taxon>
        <taxon>Salinisphaerales</taxon>
        <taxon>Salinisphaeraceae</taxon>
        <taxon>Salinisphaera</taxon>
    </lineage>
</organism>
<dbReference type="RefSeq" id="WP_006914229.1">
    <property type="nucleotide sequence ID" value="NZ_AFNV02000003.1"/>
</dbReference>
<proteinExistence type="predicted"/>
<dbReference type="OrthoDB" id="793353at2"/>
<evidence type="ECO:0008006" key="3">
    <source>
        <dbReference type="Google" id="ProtNLM"/>
    </source>
</evidence>
<dbReference type="Pfam" id="PF14539">
    <property type="entry name" value="DUF4442"/>
    <property type="match status" value="1"/>
</dbReference>
<protein>
    <recommendedName>
        <fullName evidence="3">DUF4442 domain-containing protein</fullName>
    </recommendedName>
</protein>
<dbReference type="eggNOG" id="COG2050">
    <property type="taxonomic scope" value="Bacteria"/>
</dbReference>
<gene>
    <name evidence="1" type="ORF">SSPSH_000479</name>
</gene>
<dbReference type="AlphaFoldDB" id="F7QAQ7"/>